<organism evidence="1">
    <name type="scientific">Siphoviridae sp. ctqPo10</name>
    <dbReference type="NCBI Taxonomy" id="2827948"/>
    <lineage>
        <taxon>Viruses</taxon>
        <taxon>Duplodnaviria</taxon>
        <taxon>Heunggongvirae</taxon>
        <taxon>Uroviricota</taxon>
        <taxon>Caudoviricetes</taxon>
    </lineage>
</organism>
<name>A0A8S5SU90_9CAUD</name>
<sequence>MSDLEEMLTPMDIMNHLKLGRNKTYALIKLNSFPKIKIGNTYRIPKDKYIKWVSNNIKNTIYL</sequence>
<accession>A0A8S5SU90</accession>
<reference evidence="1" key="1">
    <citation type="journal article" date="2021" name="Proc. Natl. Acad. Sci. U.S.A.">
        <title>A Catalog of Tens of Thousands of Viruses from Human Metagenomes Reveals Hidden Associations with Chronic Diseases.</title>
        <authorList>
            <person name="Tisza M.J."/>
            <person name="Buck C.B."/>
        </authorList>
    </citation>
    <scope>NUCLEOTIDE SEQUENCE</scope>
    <source>
        <strain evidence="1">CtqPo10</strain>
    </source>
</reference>
<dbReference type="EMBL" id="BK032682">
    <property type="protein sequence ID" value="DAF54585.1"/>
    <property type="molecule type" value="Genomic_DNA"/>
</dbReference>
<evidence type="ECO:0000313" key="1">
    <source>
        <dbReference type="EMBL" id="DAF54585.1"/>
    </source>
</evidence>
<proteinExistence type="predicted"/>
<protein>
    <submittedName>
        <fullName evidence="1">Helix-turn-helix domain protein</fullName>
    </submittedName>
</protein>